<dbReference type="EMBL" id="LT906462">
    <property type="protein sequence ID" value="SNV68598.1"/>
    <property type="molecule type" value="Genomic_DNA"/>
</dbReference>
<evidence type="ECO:0000256" key="4">
    <source>
        <dbReference type="ARBA" id="ARBA00022692"/>
    </source>
</evidence>
<evidence type="ECO:0000256" key="13">
    <source>
        <dbReference type="SAM" id="Phobius"/>
    </source>
</evidence>
<dbReference type="PANTHER" id="PTHR33392">
    <property type="entry name" value="POLYISOPRENYL-TEICHOIC ACID--PEPTIDOGLYCAN TEICHOIC ACID TRANSFERASE TAGU"/>
    <property type="match status" value="1"/>
</dbReference>
<gene>
    <name evidence="15" type="primary">msrR</name>
    <name evidence="15" type="ORF">SAMEA4384403_01418</name>
</gene>
<dbReference type="GO" id="GO:0005886">
    <property type="term" value="C:plasma membrane"/>
    <property type="evidence" value="ECO:0007669"/>
    <property type="project" value="UniProtKB-SubCell"/>
</dbReference>
<comment type="function">
    <text evidence="10">Involved in SarA attenuation. Affects resistance to oxacillin and teicoplanin, as well as the synthesis of virulence factors.</text>
</comment>
<evidence type="ECO:0000256" key="11">
    <source>
        <dbReference type="ARBA" id="ARBA00040752"/>
    </source>
</evidence>
<evidence type="ECO:0000313" key="16">
    <source>
        <dbReference type="Proteomes" id="UP000242084"/>
    </source>
</evidence>
<evidence type="ECO:0000256" key="6">
    <source>
        <dbReference type="ARBA" id="ARBA00022989"/>
    </source>
</evidence>
<dbReference type="KEGG" id="sste:SAMEA4384403_1418"/>
<keyword evidence="7" id="KW-0805">Transcription regulation</keyword>
<dbReference type="Pfam" id="PF03816">
    <property type="entry name" value="LytR_cpsA_psr"/>
    <property type="match status" value="1"/>
</dbReference>
<dbReference type="AlphaFoldDB" id="A0A239ZD16"/>
<keyword evidence="16" id="KW-1185">Reference proteome</keyword>
<evidence type="ECO:0000256" key="1">
    <source>
        <dbReference type="ARBA" id="ARBA00004401"/>
    </source>
</evidence>
<feature type="region of interest" description="Disordered" evidence="12">
    <location>
        <begin position="1"/>
        <end position="22"/>
    </location>
</feature>
<keyword evidence="5" id="KW-0735">Signal-anchor</keyword>
<organism evidence="15 16">
    <name type="scientific">Mammaliicoccus stepanovicii</name>
    <dbReference type="NCBI Taxonomy" id="643214"/>
    <lineage>
        <taxon>Bacteria</taxon>
        <taxon>Bacillati</taxon>
        <taxon>Bacillota</taxon>
        <taxon>Bacilli</taxon>
        <taxon>Bacillales</taxon>
        <taxon>Staphylococcaceae</taxon>
        <taxon>Mammaliicoccus</taxon>
    </lineage>
</organism>
<dbReference type="InterPro" id="IPR050922">
    <property type="entry name" value="LytR/CpsA/Psr_CW_biosynth"/>
</dbReference>
<keyword evidence="3" id="KW-1003">Cell membrane</keyword>
<evidence type="ECO:0000259" key="14">
    <source>
        <dbReference type="Pfam" id="PF03816"/>
    </source>
</evidence>
<keyword evidence="4 13" id="KW-0812">Transmembrane</keyword>
<dbReference type="RefSeq" id="WP_095088106.1">
    <property type="nucleotide sequence ID" value="NZ_BMDM01000005.1"/>
</dbReference>
<feature type="compositionally biased region" description="Basic and acidic residues" evidence="12">
    <location>
        <begin position="1"/>
        <end position="15"/>
    </location>
</feature>
<comment type="subcellular location">
    <subcellularLocation>
        <location evidence="1">Cell membrane</location>
        <topology evidence="1">Single-pass type II membrane protein</topology>
    </subcellularLocation>
</comment>
<sequence>MTLEKQSEIEEERKSNVPKRRKKKKVKKTPFIILGIILILIGLGFYINASYKSGLKVSTAHGKKHQLHKFHSSTRNDGKINVLVLGEDRKVDNSQPRTDSIMIVQYDYLKKDLKIVSVMRDIYSEIPGGYRNYKINTAYSLGGPELLRKTLKKNLDIDPEYYAIIDFDGFEQMVDEIAPNGVPINVEKDMSEKIGVSLKKGQHNLNGKELLGYARYRHDQEGDFGRVRRQQQVMTGLKSELMSLSSVVKAPKIAGIARGYVNTNLDDQTIYKTGASFIARGDKDIQTLTVPVKGSYTNDTDIENGAILRIDKEKNKEEIKKFLND</sequence>
<evidence type="ECO:0000256" key="3">
    <source>
        <dbReference type="ARBA" id="ARBA00022475"/>
    </source>
</evidence>
<evidence type="ECO:0000313" key="15">
    <source>
        <dbReference type="EMBL" id="SNV68598.1"/>
    </source>
</evidence>
<dbReference type="OrthoDB" id="9782542at2"/>
<dbReference type="PANTHER" id="PTHR33392:SF8">
    <property type="entry name" value="REGULATORY PROTEIN MSRR"/>
    <property type="match status" value="1"/>
</dbReference>
<evidence type="ECO:0000256" key="9">
    <source>
        <dbReference type="ARBA" id="ARBA00023163"/>
    </source>
</evidence>
<feature type="transmembrane region" description="Helical" evidence="13">
    <location>
        <begin position="29"/>
        <end position="47"/>
    </location>
</feature>
<evidence type="ECO:0000256" key="8">
    <source>
        <dbReference type="ARBA" id="ARBA00023136"/>
    </source>
</evidence>
<evidence type="ECO:0000256" key="5">
    <source>
        <dbReference type="ARBA" id="ARBA00022968"/>
    </source>
</evidence>
<dbReference type="InterPro" id="IPR004474">
    <property type="entry name" value="LytR_CpsA_psr"/>
</dbReference>
<reference evidence="15 16" key="1">
    <citation type="submission" date="2017-06" db="EMBL/GenBank/DDBJ databases">
        <authorList>
            <consortium name="Pathogen Informatics"/>
        </authorList>
    </citation>
    <scope>NUCLEOTIDE SEQUENCE [LARGE SCALE GENOMIC DNA]</scope>
    <source>
        <strain evidence="15 16">NCTC13839</strain>
    </source>
</reference>
<feature type="domain" description="Cell envelope-related transcriptional attenuator" evidence="14">
    <location>
        <begin position="97"/>
        <end position="241"/>
    </location>
</feature>
<evidence type="ECO:0000256" key="12">
    <source>
        <dbReference type="SAM" id="MobiDB-lite"/>
    </source>
</evidence>
<keyword evidence="6 13" id="KW-1133">Transmembrane helix</keyword>
<evidence type="ECO:0000256" key="10">
    <source>
        <dbReference type="ARBA" id="ARBA00037178"/>
    </source>
</evidence>
<evidence type="ECO:0000256" key="7">
    <source>
        <dbReference type="ARBA" id="ARBA00023015"/>
    </source>
</evidence>
<dbReference type="NCBIfam" id="TIGR00350">
    <property type="entry name" value="lytR_cpsA_psr"/>
    <property type="match status" value="1"/>
</dbReference>
<evidence type="ECO:0000256" key="2">
    <source>
        <dbReference type="ARBA" id="ARBA00006068"/>
    </source>
</evidence>
<accession>A0A239ZD16</accession>
<keyword evidence="9" id="KW-0804">Transcription</keyword>
<proteinExistence type="inferred from homology"/>
<keyword evidence="8 13" id="KW-0472">Membrane</keyword>
<protein>
    <recommendedName>
        <fullName evidence="11">Regulatory protein MsrR</fullName>
    </recommendedName>
</protein>
<dbReference type="Gene3D" id="3.40.630.190">
    <property type="entry name" value="LCP protein"/>
    <property type="match status" value="1"/>
</dbReference>
<comment type="similarity">
    <text evidence="2">Belongs to the LytR/CpsA/Psr (LCP) family.</text>
</comment>
<dbReference type="Proteomes" id="UP000242084">
    <property type="component" value="Chromosome 1"/>
</dbReference>
<name>A0A239ZD16_9STAP</name>